<keyword evidence="8" id="KW-0975">Bacterial flagellum</keyword>
<evidence type="ECO:0000256" key="5">
    <source>
        <dbReference type="ARBA" id="ARBA00022692"/>
    </source>
</evidence>
<comment type="caution">
    <text evidence="12">The sequence shown here is derived from an EMBL/GenBank/DDBJ whole genome shotgun (WGS) entry which is preliminary data.</text>
</comment>
<dbReference type="EMBL" id="SMAL01000002">
    <property type="protein sequence ID" value="TCT16419.1"/>
    <property type="molecule type" value="Genomic_DNA"/>
</dbReference>
<evidence type="ECO:0000256" key="7">
    <source>
        <dbReference type="ARBA" id="ARBA00023136"/>
    </source>
</evidence>
<feature type="domain" description="Flagellar M-ring N-terminal" evidence="10">
    <location>
        <begin position="46"/>
        <end position="217"/>
    </location>
</feature>
<evidence type="ECO:0000256" key="9">
    <source>
        <dbReference type="SAM" id="Phobius"/>
    </source>
</evidence>
<evidence type="ECO:0000256" key="6">
    <source>
        <dbReference type="ARBA" id="ARBA00022989"/>
    </source>
</evidence>
<evidence type="ECO:0000256" key="1">
    <source>
        <dbReference type="ARBA" id="ARBA00004117"/>
    </source>
</evidence>
<evidence type="ECO:0000313" key="13">
    <source>
        <dbReference type="Proteomes" id="UP000294902"/>
    </source>
</evidence>
<dbReference type="InterPro" id="IPR000067">
    <property type="entry name" value="FlgMring_FliF"/>
</dbReference>
<name>A0A4R3MN51_9FIRM</name>
<sequence length="529" mass="58841">MNETLNNFSQQITSFFEKYDKKQKLKMFGIAILVIAALSILILVINQPKFVMLSNNLTPRQAAEIRDILSESSIRYKVSPDGSSVQVDAKQIADANMALGQKGIPTTGFTYEDAFNTSFSTTETARNQMHQLAFRQELANSIKTMDGISDAIVNLVIPNQDRTIFDQHRESTASVLLTTEPSFSNNQVLGIVNFLAAAVPNLKNENIKVIDQRGNILFLGDGNDYNSPGNNFDIVRQRSDVIRKDVMSALLSLGIYDDAEVVVNLVVDFDKESSVSEIYSTPNGQATGIPGSSYQYESSGVNGVAGGAPGIDGNAVPEYFMPDGSMSESNTTISQINYNVNKTIVSAEKGIGQILFDSSSIAVVVNDFVIHDEEVLERRGLLENMTFEEYKEIHSERVLFDVGDEVVNLVRNATGIPNVQVIGYEIPIFYDKVVTRTPWTNYITLGLTILIIALLAFVVYKGMEPVEITEIEPELSVEDMLATTKEHQHLDDIEFDDKSETRKQIEKFVEEKPDAVAQLLRNWLNEDWE</sequence>
<dbReference type="Pfam" id="PF01514">
    <property type="entry name" value="YscJ_FliF"/>
    <property type="match status" value="1"/>
</dbReference>
<dbReference type="Pfam" id="PF08345">
    <property type="entry name" value="YscJ_FliF_C"/>
    <property type="match status" value="1"/>
</dbReference>
<comment type="similarity">
    <text evidence="3">Belongs to the FliF family.</text>
</comment>
<dbReference type="PANTHER" id="PTHR30046:SF0">
    <property type="entry name" value="FLAGELLAR M-RING PROTEIN"/>
    <property type="match status" value="1"/>
</dbReference>
<dbReference type="GO" id="GO:0005886">
    <property type="term" value="C:plasma membrane"/>
    <property type="evidence" value="ECO:0007669"/>
    <property type="project" value="UniProtKB-SubCell"/>
</dbReference>
<feature type="domain" description="Flagellar M-ring C-terminal" evidence="11">
    <location>
        <begin position="257"/>
        <end position="415"/>
    </location>
</feature>
<dbReference type="InterPro" id="IPR013556">
    <property type="entry name" value="Flag_M-ring_C"/>
</dbReference>
<evidence type="ECO:0000256" key="2">
    <source>
        <dbReference type="ARBA" id="ARBA00004651"/>
    </source>
</evidence>
<dbReference type="AlphaFoldDB" id="A0A4R3MN51"/>
<evidence type="ECO:0000256" key="3">
    <source>
        <dbReference type="ARBA" id="ARBA00007971"/>
    </source>
</evidence>
<feature type="transmembrane region" description="Helical" evidence="9">
    <location>
        <begin position="27"/>
        <end position="45"/>
    </location>
</feature>
<keyword evidence="12" id="KW-0282">Flagellum</keyword>
<organism evidence="12 13">
    <name type="scientific">Natranaerovirga pectinivora</name>
    <dbReference type="NCBI Taxonomy" id="682400"/>
    <lineage>
        <taxon>Bacteria</taxon>
        <taxon>Bacillati</taxon>
        <taxon>Bacillota</taxon>
        <taxon>Clostridia</taxon>
        <taxon>Lachnospirales</taxon>
        <taxon>Natranaerovirgaceae</taxon>
        <taxon>Natranaerovirga</taxon>
    </lineage>
</organism>
<evidence type="ECO:0000259" key="10">
    <source>
        <dbReference type="Pfam" id="PF01514"/>
    </source>
</evidence>
<dbReference type="RefSeq" id="WP_132250801.1">
    <property type="nucleotide sequence ID" value="NZ_SMAL01000002.1"/>
</dbReference>
<keyword evidence="12" id="KW-0966">Cell projection</keyword>
<dbReference type="GO" id="GO:0009431">
    <property type="term" value="C:bacterial-type flagellum basal body, MS ring"/>
    <property type="evidence" value="ECO:0007669"/>
    <property type="project" value="InterPro"/>
</dbReference>
<dbReference type="OrthoDB" id="9807026at2"/>
<reference evidence="12 13" key="1">
    <citation type="submission" date="2019-03" db="EMBL/GenBank/DDBJ databases">
        <title>Genomic Encyclopedia of Type Strains, Phase IV (KMG-IV): sequencing the most valuable type-strain genomes for metagenomic binning, comparative biology and taxonomic classification.</title>
        <authorList>
            <person name="Goeker M."/>
        </authorList>
    </citation>
    <scope>NUCLEOTIDE SEQUENCE [LARGE SCALE GENOMIC DNA]</scope>
    <source>
        <strain evidence="12 13">DSM 24629</strain>
    </source>
</reference>
<keyword evidence="7 9" id="KW-0472">Membrane</keyword>
<dbReference type="GO" id="GO:0071973">
    <property type="term" value="P:bacterial-type flagellum-dependent cell motility"/>
    <property type="evidence" value="ECO:0007669"/>
    <property type="project" value="InterPro"/>
</dbReference>
<evidence type="ECO:0000313" key="12">
    <source>
        <dbReference type="EMBL" id="TCT16419.1"/>
    </source>
</evidence>
<keyword evidence="6 9" id="KW-1133">Transmembrane helix</keyword>
<dbReference type="InterPro" id="IPR043427">
    <property type="entry name" value="YscJ/FliF"/>
</dbReference>
<dbReference type="InterPro" id="IPR006182">
    <property type="entry name" value="FliF_N_dom"/>
</dbReference>
<accession>A0A4R3MN51</accession>
<comment type="subcellular location">
    <subcellularLocation>
        <location evidence="1">Bacterial flagellum basal body</location>
    </subcellularLocation>
    <subcellularLocation>
        <location evidence="2">Cell membrane</location>
        <topology evidence="2">Multi-pass membrane protein</topology>
    </subcellularLocation>
</comment>
<gene>
    <name evidence="12" type="ORF">EDC18_102438</name>
</gene>
<dbReference type="PRINTS" id="PR01009">
    <property type="entry name" value="FLGMRINGFLIF"/>
</dbReference>
<protein>
    <submittedName>
        <fullName evidence="12">Flagellar M-ring protein FliF</fullName>
    </submittedName>
</protein>
<dbReference type="Proteomes" id="UP000294902">
    <property type="component" value="Unassembled WGS sequence"/>
</dbReference>
<dbReference type="InterPro" id="IPR045851">
    <property type="entry name" value="AMP-bd_C_sf"/>
</dbReference>
<feature type="transmembrane region" description="Helical" evidence="9">
    <location>
        <begin position="439"/>
        <end position="460"/>
    </location>
</feature>
<evidence type="ECO:0000256" key="8">
    <source>
        <dbReference type="ARBA" id="ARBA00023143"/>
    </source>
</evidence>
<keyword evidence="4" id="KW-1003">Cell membrane</keyword>
<proteinExistence type="inferred from homology"/>
<dbReference type="GO" id="GO:0003774">
    <property type="term" value="F:cytoskeletal motor activity"/>
    <property type="evidence" value="ECO:0007669"/>
    <property type="project" value="InterPro"/>
</dbReference>
<dbReference type="Gene3D" id="3.30.300.30">
    <property type="match status" value="1"/>
</dbReference>
<keyword evidence="13" id="KW-1185">Reference proteome</keyword>
<evidence type="ECO:0000259" key="11">
    <source>
        <dbReference type="Pfam" id="PF08345"/>
    </source>
</evidence>
<evidence type="ECO:0000256" key="4">
    <source>
        <dbReference type="ARBA" id="ARBA00022475"/>
    </source>
</evidence>
<keyword evidence="5 9" id="KW-0812">Transmembrane</keyword>
<keyword evidence="12" id="KW-0969">Cilium</keyword>
<dbReference type="PANTHER" id="PTHR30046">
    <property type="entry name" value="FLAGELLAR M-RING PROTEIN"/>
    <property type="match status" value="1"/>
</dbReference>
<dbReference type="NCBIfam" id="TIGR00206">
    <property type="entry name" value="fliF"/>
    <property type="match status" value="1"/>
</dbReference>